<dbReference type="Proteomes" id="UP000676649">
    <property type="component" value="Chromosome"/>
</dbReference>
<evidence type="ECO:0008006" key="4">
    <source>
        <dbReference type="Google" id="ProtNLM"/>
    </source>
</evidence>
<evidence type="ECO:0000256" key="1">
    <source>
        <dbReference type="SAM" id="SignalP"/>
    </source>
</evidence>
<dbReference type="EMBL" id="CP073754">
    <property type="protein sequence ID" value="QWF71728.1"/>
    <property type="molecule type" value="Genomic_DNA"/>
</dbReference>
<name>A0A975MPN6_9GAMM</name>
<protein>
    <recommendedName>
        <fullName evidence="4">PEP-CTERM protein-sorting domain-containing protein</fullName>
    </recommendedName>
</protein>
<feature type="signal peptide" evidence="1">
    <location>
        <begin position="1"/>
        <end position="26"/>
    </location>
</feature>
<dbReference type="KEGG" id="mpad:KEF85_04420"/>
<gene>
    <name evidence="2" type="ORF">KEF85_04420</name>
</gene>
<feature type="chain" id="PRO_5037041533" description="PEP-CTERM protein-sorting domain-containing protein" evidence="1">
    <location>
        <begin position="27"/>
        <end position="219"/>
    </location>
</feature>
<dbReference type="RefSeq" id="WP_215583510.1">
    <property type="nucleotide sequence ID" value="NZ_CP073754.1"/>
</dbReference>
<accession>A0A975MPN6</accession>
<keyword evidence="3" id="KW-1185">Reference proteome</keyword>
<reference evidence="2" key="1">
    <citation type="submission" date="2021-04" db="EMBL/GenBank/DDBJ databases">
        <title>Draft genome sequence data of methanotrophic Methylovulum sp. strain S1L and Methylomonas sp. strain S2AM isolated from boreal lake water columns.</title>
        <authorList>
            <person name="Rissanen A.J."/>
            <person name="Mangayil R."/>
            <person name="Svenning M.M."/>
            <person name="Khanongnuch R."/>
        </authorList>
    </citation>
    <scope>NUCLEOTIDE SEQUENCE</scope>
    <source>
        <strain evidence="2">S2AM</strain>
    </source>
</reference>
<dbReference type="AlphaFoldDB" id="A0A975MPN6"/>
<evidence type="ECO:0000313" key="3">
    <source>
        <dbReference type="Proteomes" id="UP000676649"/>
    </source>
</evidence>
<sequence>MNKFKLLSSVVFVSQLLVSGISNVSAGVIDLTGSTVSDSNLVSFVGNTATLYTGDDSGATYTSSFDTSGFTDGFGNPGTFGSELSGNINLAPHTEVSFDWTFSTTDTVANDFSQVLFGGTSYQLGDVTTANPSATGSILGEPVAGEISGHFSHIFWSGYNGPLYFVVSNQFDNSYGSALSISGLQSAVVAVPETESWLMMVAGLALLSAAQRRKSTGLN</sequence>
<organism evidence="2 3">
    <name type="scientific">Methylomonas paludis</name>
    <dbReference type="NCBI Taxonomy" id="1173101"/>
    <lineage>
        <taxon>Bacteria</taxon>
        <taxon>Pseudomonadati</taxon>
        <taxon>Pseudomonadota</taxon>
        <taxon>Gammaproteobacteria</taxon>
        <taxon>Methylococcales</taxon>
        <taxon>Methylococcaceae</taxon>
        <taxon>Methylomonas</taxon>
    </lineage>
</organism>
<evidence type="ECO:0000313" key="2">
    <source>
        <dbReference type="EMBL" id="QWF71728.1"/>
    </source>
</evidence>
<proteinExistence type="predicted"/>
<keyword evidence="1" id="KW-0732">Signal</keyword>